<dbReference type="EMBL" id="CAUYUJ010014209">
    <property type="protein sequence ID" value="CAK0838263.1"/>
    <property type="molecule type" value="Genomic_DNA"/>
</dbReference>
<evidence type="ECO:0000313" key="2">
    <source>
        <dbReference type="EMBL" id="CAK0838263.1"/>
    </source>
</evidence>
<keyword evidence="3" id="KW-1185">Reference proteome</keyword>
<evidence type="ECO:0000313" key="3">
    <source>
        <dbReference type="Proteomes" id="UP001189429"/>
    </source>
</evidence>
<dbReference type="Proteomes" id="UP001189429">
    <property type="component" value="Unassembled WGS sequence"/>
</dbReference>
<feature type="compositionally biased region" description="Low complexity" evidence="1">
    <location>
        <begin position="101"/>
        <end position="114"/>
    </location>
</feature>
<name>A0ABN9T039_9DINO</name>
<protein>
    <submittedName>
        <fullName evidence="2">Uncharacterized protein</fullName>
    </submittedName>
</protein>
<accession>A0ABN9T039</accession>
<sequence>MKYMVTTDAYGHVYDHENPMQFPRDDYGAAMYPLTFSYRPPRCEGLDDWARRLGAQGSAAAGPADGEPPQPGAGEPSQSGAAPGSSPTGPAAGEPPPPGAPAAGALPAGASWASDPADLGVAALSPQRGEHEPDTAARHEDPDMQHPEQLWTR</sequence>
<comment type="caution">
    <text evidence="2">The sequence shown here is derived from an EMBL/GenBank/DDBJ whole genome shotgun (WGS) entry which is preliminary data.</text>
</comment>
<reference evidence="2" key="1">
    <citation type="submission" date="2023-10" db="EMBL/GenBank/DDBJ databases">
        <authorList>
            <person name="Chen Y."/>
            <person name="Shah S."/>
            <person name="Dougan E. K."/>
            <person name="Thang M."/>
            <person name="Chan C."/>
        </authorList>
    </citation>
    <scope>NUCLEOTIDE SEQUENCE [LARGE SCALE GENOMIC DNA]</scope>
</reference>
<proteinExistence type="predicted"/>
<feature type="non-terminal residue" evidence="2">
    <location>
        <position position="153"/>
    </location>
</feature>
<feature type="compositionally biased region" description="Basic and acidic residues" evidence="1">
    <location>
        <begin position="128"/>
        <end position="146"/>
    </location>
</feature>
<feature type="region of interest" description="Disordered" evidence="1">
    <location>
        <begin position="43"/>
        <end position="153"/>
    </location>
</feature>
<organism evidence="2 3">
    <name type="scientific">Prorocentrum cordatum</name>
    <dbReference type="NCBI Taxonomy" id="2364126"/>
    <lineage>
        <taxon>Eukaryota</taxon>
        <taxon>Sar</taxon>
        <taxon>Alveolata</taxon>
        <taxon>Dinophyceae</taxon>
        <taxon>Prorocentrales</taxon>
        <taxon>Prorocentraceae</taxon>
        <taxon>Prorocentrum</taxon>
    </lineage>
</organism>
<gene>
    <name evidence="2" type="ORF">PCOR1329_LOCUS34240</name>
</gene>
<evidence type="ECO:0000256" key="1">
    <source>
        <dbReference type="SAM" id="MobiDB-lite"/>
    </source>
</evidence>
<feature type="compositionally biased region" description="Low complexity" evidence="1">
    <location>
        <begin position="72"/>
        <end position="92"/>
    </location>
</feature>